<keyword evidence="4 8" id="KW-0406">Ion transport</keyword>
<dbReference type="HAMAP" id="MF_01416">
    <property type="entry name" value="ATP_synth_delta_bact"/>
    <property type="match status" value="1"/>
</dbReference>
<keyword evidence="8" id="KW-1003">Cell membrane</keyword>
<dbReference type="NCBIfam" id="NF004402">
    <property type="entry name" value="PRK05758.2-2"/>
    <property type="match status" value="1"/>
</dbReference>
<dbReference type="InterPro" id="IPR000711">
    <property type="entry name" value="ATPase_OSCP/dsu"/>
</dbReference>
<sequence length="175" mass="18189">MSQALTLARPYARAAFMLAKDGGAFADWSQALGFAARVAADPQAALALGHPALAREQAVELLSPDGASPGFRDYLALLADNRRLALLPEIAGLYEDLRAEAEQVVKAKLTSATALPAAELDTIKAALRKRFGREVELETAVDEALIGGAVIAAGDVVIDGSLRGKLARLQGALAG</sequence>
<comment type="subcellular location">
    <subcellularLocation>
        <location evidence="8">Cell membrane</location>
        <topology evidence="8">Peripheral membrane protein</topology>
    </subcellularLocation>
    <subcellularLocation>
        <location evidence="1">Membrane</location>
    </subcellularLocation>
</comment>
<keyword evidence="3 8" id="KW-0375">Hydrogen ion transport</keyword>
<evidence type="ECO:0000256" key="6">
    <source>
        <dbReference type="ARBA" id="ARBA00023196"/>
    </source>
</evidence>
<comment type="function">
    <text evidence="8">This protein is part of the stalk that links CF(0) to CF(1). It either transmits conformational changes from CF(0) to CF(1) or is implicated in proton conduction.</text>
</comment>
<dbReference type="PRINTS" id="PR00125">
    <property type="entry name" value="ATPASEDELTA"/>
</dbReference>
<evidence type="ECO:0000256" key="4">
    <source>
        <dbReference type="ARBA" id="ARBA00023065"/>
    </source>
</evidence>
<proteinExistence type="inferred from homology"/>
<comment type="function">
    <text evidence="8">F(1)F(0) ATP synthase produces ATP from ADP in the presence of a proton or sodium gradient. F-type ATPases consist of two structural domains, F(1) containing the extramembraneous catalytic core and F(0) containing the membrane proton channel, linked together by a central stalk and a peripheral stalk. During catalysis, ATP synthesis in the catalytic domain of F(1) is coupled via a rotary mechanism of the central stalk subunits to proton translocation.</text>
</comment>
<organism evidence="9 10">
    <name type="scientific">Luteimonas rhizosphaericola</name>
    <dbReference type="NCBI Taxonomy" id="3042024"/>
    <lineage>
        <taxon>Bacteria</taxon>
        <taxon>Pseudomonadati</taxon>
        <taxon>Pseudomonadota</taxon>
        <taxon>Gammaproteobacteria</taxon>
        <taxon>Lysobacterales</taxon>
        <taxon>Lysobacteraceae</taxon>
        <taxon>Luteimonas</taxon>
    </lineage>
</organism>
<dbReference type="RefSeq" id="WP_280602560.1">
    <property type="nucleotide sequence ID" value="NZ_JARXRN010000028.1"/>
</dbReference>
<dbReference type="Proteomes" id="UP001156831">
    <property type="component" value="Unassembled WGS sequence"/>
</dbReference>
<dbReference type="Pfam" id="PF00213">
    <property type="entry name" value="OSCP"/>
    <property type="match status" value="1"/>
</dbReference>
<evidence type="ECO:0000313" key="9">
    <source>
        <dbReference type="EMBL" id="MDH5831599.1"/>
    </source>
</evidence>
<dbReference type="SUPFAM" id="SSF47928">
    <property type="entry name" value="N-terminal domain of the delta subunit of the F1F0-ATP synthase"/>
    <property type="match status" value="1"/>
</dbReference>
<dbReference type="EMBL" id="JARXRN010000028">
    <property type="protein sequence ID" value="MDH5831599.1"/>
    <property type="molecule type" value="Genomic_DNA"/>
</dbReference>
<evidence type="ECO:0000256" key="8">
    <source>
        <dbReference type="HAMAP-Rule" id="MF_01416"/>
    </source>
</evidence>
<dbReference type="Gene3D" id="1.10.520.20">
    <property type="entry name" value="N-terminal domain of the delta subunit of the F1F0-ATP synthase"/>
    <property type="match status" value="1"/>
</dbReference>
<keyword evidence="10" id="KW-1185">Reference proteome</keyword>
<evidence type="ECO:0000256" key="7">
    <source>
        <dbReference type="ARBA" id="ARBA00023310"/>
    </source>
</evidence>
<dbReference type="PANTHER" id="PTHR11910">
    <property type="entry name" value="ATP SYNTHASE DELTA CHAIN"/>
    <property type="match status" value="1"/>
</dbReference>
<reference evidence="9 10" key="1">
    <citation type="submission" date="2023-04" db="EMBL/GenBank/DDBJ databases">
        <title>Luteimonas sp. M1R5S18.</title>
        <authorList>
            <person name="Sun J.-Q."/>
        </authorList>
    </citation>
    <scope>NUCLEOTIDE SEQUENCE [LARGE SCALE GENOMIC DNA]</scope>
    <source>
        <strain evidence="9 10">M1R5S18</strain>
    </source>
</reference>
<evidence type="ECO:0000313" key="10">
    <source>
        <dbReference type="Proteomes" id="UP001156831"/>
    </source>
</evidence>
<gene>
    <name evidence="8" type="primary">atpH</name>
    <name evidence="9" type="ORF">QFW80_13835</name>
</gene>
<keyword evidence="6 8" id="KW-0139">CF(1)</keyword>
<name>A0ABT6JLW0_9GAMM</name>
<comment type="caution">
    <text evidence="9">The sequence shown here is derived from an EMBL/GenBank/DDBJ whole genome shotgun (WGS) entry which is preliminary data.</text>
</comment>
<evidence type="ECO:0000256" key="5">
    <source>
        <dbReference type="ARBA" id="ARBA00023136"/>
    </source>
</evidence>
<evidence type="ECO:0000256" key="1">
    <source>
        <dbReference type="ARBA" id="ARBA00004370"/>
    </source>
</evidence>
<comment type="similarity">
    <text evidence="8">Belongs to the ATPase delta chain family.</text>
</comment>
<evidence type="ECO:0000256" key="3">
    <source>
        <dbReference type="ARBA" id="ARBA00022781"/>
    </source>
</evidence>
<dbReference type="NCBIfam" id="TIGR01145">
    <property type="entry name" value="ATP_synt_delta"/>
    <property type="match status" value="1"/>
</dbReference>
<protein>
    <recommendedName>
        <fullName evidence="8">ATP synthase subunit delta</fullName>
    </recommendedName>
    <alternativeName>
        <fullName evidence="8">ATP synthase F(1) sector subunit delta</fullName>
    </alternativeName>
    <alternativeName>
        <fullName evidence="8">F-type ATPase subunit delta</fullName>
        <shortName evidence="8">F-ATPase subunit delta</shortName>
    </alternativeName>
</protein>
<keyword evidence="5 8" id="KW-0472">Membrane</keyword>
<accession>A0ABT6JLW0</accession>
<keyword evidence="7 8" id="KW-0066">ATP synthesis</keyword>
<dbReference type="InterPro" id="IPR026015">
    <property type="entry name" value="ATP_synth_OSCP/delta_N_sf"/>
</dbReference>
<keyword evidence="2 8" id="KW-0813">Transport</keyword>
<evidence type="ECO:0000256" key="2">
    <source>
        <dbReference type="ARBA" id="ARBA00022448"/>
    </source>
</evidence>